<keyword evidence="2" id="KW-1184">Jasmonic acid signaling pathway</keyword>
<dbReference type="Pfam" id="PF09425">
    <property type="entry name" value="Jas_motif"/>
    <property type="match status" value="1"/>
</dbReference>
<dbReference type="GO" id="GO:0009611">
    <property type="term" value="P:response to wounding"/>
    <property type="evidence" value="ECO:0007669"/>
    <property type="project" value="UniProtKB-UniRule"/>
</dbReference>
<organism evidence="5 6">
    <name type="scientific">Cardamine amara subsp. amara</name>
    <dbReference type="NCBI Taxonomy" id="228776"/>
    <lineage>
        <taxon>Eukaryota</taxon>
        <taxon>Viridiplantae</taxon>
        <taxon>Streptophyta</taxon>
        <taxon>Embryophyta</taxon>
        <taxon>Tracheophyta</taxon>
        <taxon>Spermatophyta</taxon>
        <taxon>Magnoliopsida</taxon>
        <taxon>eudicotyledons</taxon>
        <taxon>Gunneridae</taxon>
        <taxon>Pentapetalae</taxon>
        <taxon>rosids</taxon>
        <taxon>malvids</taxon>
        <taxon>Brassicales</taxon>
        <taxon>Brassicaceae</taxon>
        <taxon>Cardamineae</taxon>
        <taxon>Cardamine</taxon>
    </lineage>
</organism>
<reference evidence="5 6" key="1">
    <citation type="submission" date="2024-04" db="EMBL/GenBank/DDBJ databases">
        <title>Genome assembly C_amara_ONT_v2.</title>
        <authorList>
            <person name="Yant L."/>
            <person name="Moore C."/>
            <person name="Slenker M."/>
        </authorList>
    </citation>
    <scope>NUCLEOTIDE SEQUENCE [LARGE SCALE GENOMIC DNA]</scope>
    <source>
        <tissue evidence="5">Leaf</tissue>
    </source>
</reference>
<dbReference type="InterPro" id="IPR010399">
    <property type="entry name" value="Tify_dom"/>
</dbReference>
<evidence type="ECO:0000313" key="6">
    <source>
        <dbReference type="Proteomes" id="UP001558713"/>
    </source>
</evidence>
<dbReference type="InterPro" id="IPR018467">
    <property type="entry name" value="CCT_CS"/>
</dbReference>
<dbReference type="GO" id="GO:0031347">
    <property type="term" value="P:regulation of defense response"/>
    <property type="evidence" value="ECO:0007669"/>
    <property type="project" value="UniProtKB-UniRule"/>
</dbReference>
<comment type="function">
    <text evidence="2">Repressor of jasmonate responses.</text>
</comment>
<evidence type="ECO:0000256" key="2">
    <source>
        <dbReference type="RuleBase" id="RU369065"/>
    </source>
</evidence>
<accession>A0ABD1AQD9</accession>
<keyword evidence="2" id="KW-0539">Nucleus</keyword>
<comment type="caution">
    <text evidence="5">The sequence shown here is derived from an EMBL/GenBank/DDBJ whole genome shotgun (WGS) entry which is preliminary data.</text>
</comment>
<protein>
    <recommendedName>
        <fullName evidence="2">Protein TIFY</fullName>
    </recommendedName>
    <alternativeName>
        <fullName evidence="2">Jasmonate ZIM domain-containing protein</fullName>
    </alternativeName>
</protein>
<sequence length="284" mass="31165">MEIDFLGLGSKLFVKEKTNDDSAPSRGMMEWPLSRKVGSTQFLSFGPSQQDRRINSVNDRLLPSQVVDKNRRTHYSSLQEVRMFPISSHHDQTTITASMSKAGAKSFINNQPFGGSLIMAAPTNIRSSSNTPPPQLTIFYAGSVSVYKDISPDKAEAIMLLAGNEPHQAKPVSMSKPQNPVHHSPTTTHPPTMSPSFVPSISYTMASLASTHNNQTDAFNMAPAVCLPQSRKASLARFLEKRKERIINVSPYYVDNKSSIECKTAMFECVSSPLSSSSSAIRPI</sequence>
<comment type="domain">
    <text evidence="2">The jas domain is required for interaction with COI1.</text>
</comment>
<evidence type="ECO:0000313" key="5">
    <source>
        <dbReference type="EMBL" id="KAL1208970.1"/>
    </source>
</evidence>
<dbReference type="PANTHER" id="PTHR33077:SF90">
    <property type="entry name" value="PROTEIN TIFY 7"/>
    <property type="match status" value="1"/>
</dbReference>
<dbReference type="PROSITE" id="PS51320">
    <property type="entry name" value="TIFY"/>
    <property type="match status" value="1"/>
</dbReference>
<evidence type="ECO:0000259" key="4">
    <source>
        <dbReference type="PROSITE" id="PS51320"/>
    </source>
</evidence>
<dbReference type="Pfam" id="PF06200">
    <property type="entry name" value="tify"/>
    <property type="match status" value="1"/>
</dbReference>
<proteinExistence type="inferred from homology"/>
<gene>
    <name evidence="5" type="ORF">V5N11_006498</name>
</gene>
<comment type="similarity">
    <text evidence="1 2">Belongs to the TIFY/JAZ family.</text>
</comment>
<dbReference type="GO" id="GO:0005634">
    <property type="term" value="C:nucleus"/>
    <property type="evidence" value="ECO:0007669"/>
    <property type="project" value="UniProtKB-SubCell"/>
</dbReference>
<dbReference type="Proteomes" id="UP001558713">
    <property type="component" value="Unassembled WGS sequence"/>
</dbReference>
<feature type="compositionally biased region" description="Low complexity" evidence="3">
    <location>
        <begin position="182"/>
        <end position="193"/>
    </location>
</feature>
<dbReference type="SMART" id="SM00979">
    <property type="entry name" value="TIFY"/>
    <property type="match status" value="1"/>
</dbReference>
<name>A0ABD1AQD9_CARAN</name>
<feature type="region of interest" description="Disordered" evidence="3">
    <location>
        <begin position="168"/>
        <end position="193"/>
    </location>
</feature>
<dbReference type="AlphaFoldDB" id="A0ABD1AQD9"/>
<dbReference type="InterPro" id="IPR040390">
    <property type="entry name" value="TIFY/JAZ"/>
</dbReference>
<dbReference type="EMBL" id="JBANAX010000433">
    <property type="protein sequence ID" value="KAL1208970.1"/>
    <property type="molecule type" value="Genomic_DNA"/>
</dbReference>
<evidence type="ECO:0000256" key="3">
    <source>
        <dbReference type="SAM" id="MobiDB-lite"/>
    </source>
</evidence>
<feature type="domain" description="Tify" evidence="4">
    <location>
        <begin position="129"/>
        <end position="164"/>
    </location>
</feature>
<dbReference type="GO" id="GO:2000022">
    <property type="term" value="P:regulation of jasmonic acid mediated signaling pathway"/>
    <property type="evidence" value="ECO:0007669"/>
    <property type="project" value="UniProtKB-UniRule"/>
</dbReference>
<evidence type="ECO:0000256" key="1">
    <source>
        <dbReference type="ARBA" id="ARBA00008614"/>
    </source>
</evidence>
<dbReference type="PANTHER" id="PTHR33077">
    <property type="entry name" value="PROTEIN TIFY 4A-RELATED-RELATED"/>
    <property type="match status" value="1"/>
</dbReference>
<comment type="subcellular location">
    <subcellularLocation>
        <location evidence="2">Nucleus</location>
    </subcellularLocation>
</comment>
<keyword evidence="6" id="KW-1185">Reference proteome</keyword>